<keyword evidence="2" id="KW-0479">Metal-binding</keyword>
<keyword evidence="3" id="KW-0560">Oxidoreductase</keyword>
<dbReference type="PANTHER" id="PTHR43498">
    <property type="entry name" value="FERREDOXIN:COB-COM HETERODISULFIDE REDUCTASE SUBUNIT A"/>
    <property type="match status" value="1"/>
</dbReference>
<evidence type="ECO:0000256" key="5">
    <source>
        <dbReference type="ARBA" id="ARBA00023014"/>
    </source>
</evidence>
<dbReference type="GO" id="GO:0051539">
    <property type="term" value="F:4 iron, 4 sulfur cluster binding"/>
    <property type="evidence" value="ECO:0007669"/>
    <property type="project" value="UniProtKB-KW"/>
</dbReference>
<dbReference type="EMBL" id="QKWW01000085">
    <property type="protein sequence ID" value="PZT52888.1"/>
    <property type="molecule type" value="Genomic_DNA"/>
</dbReference>
<reference evidence="6 7" key="1">
    <citation type="submission" date="2018-06" db="EMBL/GenBank/DDBJ databases">
        <title>Isolation of heavy metals resistant Paenibacillus silvae NC2 from Gold-Copper mine in ZiJin, China.</title>
        <authorList>
            <person name="Xu J."/>
            <person name="Mazhar H.S."/>
            <person name="Rensing C."/>
        </authorList>
    </citation>
    <scope>NUCLEOTIDE SEQUENCE [LARGE SCALE GENOMIC DNA]</scope>
    <source>
        <strain evidence="6 7">NC2</strain>
    </source>
</reference>
<keyword evidence="4" id="KW-0408">Iron</keyword>
<dbReference type="AlphaFoldDB" id="A0A2W6ND31"/>
<keyword evidence="1" id="KW-0004">4Fe-4S</keyword>
<dbReference type="Pfam" id="PF12831">
    <property type="entry name" value="FAD_oxidored"/>
    <property type="match status" value="1"/>
</dbReference>
<dbReference type="SUPFAM" id="SSF51905">
    <property type="entry name" value="FAD/NAD(P)-binding domain"/>
    <property type="match status" value="1"/>
</dbReference>
<organism evidence="6 7">
    <name type="scientific">Paenibacillus silvae</name>
    <dbReference type="NCBI Taxonomy" id="1325358"/>
    <lineage>
        <taxon>Bacteria</taxon>
        <taxon>Bacillati</taxon>
        <taxon>Bacillota</taxon>
        <taxon>Bacilli</taxon>
        <taxon>Bacillales</taxon>
        <taxon>Paenibacillaceae</taxon>
        <taxon>Paenibacillus</taxon>
    </lineage>
</organism>
<evidence type="ECO:0000256" key="2">
    <source>
        <dbReference type="ARBA" id="ARBA00022723"/>
    </source>
</evidence>
<evidence type="ECO:0000313" key="7">
    <source>
        <dbReference type="Proteomes" id="UP000249204"/>
    </source>
</evidence>
<gene>
    <name evidence="6" type="ORF">DN757_25200</name>
</gene>
<evidence type="ECO:0000313" key="6">
    <source>
        <dbReference type="EMBL" id="PZT52888.1"/>
    </source>
</evidence>
<dbReference type="Gene3D" id="3.50.50.60">
    <property type="entry name" value="FAD/NAD(P)-binding domain"/>
    <property type="match status" value="1"/>
</dbReference>
<dbReference type="GO" id="GO:0046872">
    <property type="term" value="F:metal ion binding"/>
    <property type="evidence" value="ECO:0007669"/>
    <property type="project" value="UniProtKB-KW"/>
</dbReference>
<dbReference type="GO" id="GO:0016491">
    <property type="term" value="F:oxidoreductase activity"/>
    <property type="evidence" value="ECO:0007669"/>
    <property type="project" value="UniProtKB-KW"/>
</dbReference>
<evidence type="ECO:0000256" key="1">
    <source>
        <dbReference type="ARBA" id="ARBA00022485"/>
    </source>
</evidence>
<dbReference type="InterPro" id="IPR039650">
    <property type="entry name" value="HdrA-like"/>
</dbReference>
<dbReference type="Proteomes" id="UP000249204">
    <property type="component" value="Unassembled WGS sequence"/>
</dbReference>
<dbReference type="PANTHER" id="PTHR43498:SF1">
    <property type="entry name" value="COB--COM HETERODISULFIDE REDUCTASE IRON-SULFUR SUBUNIT A"/>
    <property type="match status" value="1"/>
</dbReference>
<evidence type="ECO:0000256" key="4">
    <source>
        <dbReference type="ARBA" id="ARBA00023004"/>
    </source>
</evidence>
<evidence type="ECO:0000256" key="3">
    <source>
        <dbReference type="ARBA" id="ARBA00023002"/>
    </source>
</evidence>
<sequence length="458" mass="49810">MEVVHLAHTKSEIHVPERRIPLYSEVDVVVAGGGPSGVAAALAAARNGASVLLIEQRGYLGGMATVSQVPAFCPYTDQVKPVIRGIGLEILNDMKLNMEETFRKDWQDLLDWVPIDAEVLKRVLDKKMMEAGVQVLYHTFVGDILHKDGYVEAAVIHNKSGTQAVKGNIYIDATSDADITHLAGGQLIKGGENGELQPGTMCFVLNNLDRSKFFSSVEVHGKDLKHAIRKAKTEGRLRVAREWAGISWLNNHTAGLNFGHVFGIDGSNAEDLTRGAIEGRALAAHITEWLRETIPGFENAFLTVTGEQVGIRETRRIVGDYTITADDFMACRSFPDDIARNAYFIDIHMAKPTSGMTMIHLPAGESHGIPYRSLLPAGIQNVIVAGRSISTDRATQGSARVMPNCFAMGEAAGTAAAILRENGAKETRSIDVSALQCRLVRQGAWLGEGINERYLEKA</sequence>
<comment type="caution">
    <text evidence="6">The sequence shown here is derived from an EMBL/GenBank/DDBJ whole genome shotgun (WGS) entry which is preliminary data.</text>
</comment>
<keyword evidence="5" id="KW-0411">Iron-sulfur</keyword>
<name>A0A2W6ND31_9BACL</name>
<dbReference type="InterPro" id="IPR036188">
    <property type="entry name" value="FAD/NAD-bd_sf"/>
</dbReference>
<dbReference type="PRINTS" id="PR00469">
    <property type="entry name" value="PNDRDTASEII"/>
</dbReference>
<protein>
    <submittedName>
        <fullName evidence="6">FAD-dependent oxidoreductase</fullName>
    </submittedName>
</protein>
<proteinExistence type="predicted"/>
<accession>A0A2W6ND31</accession>